<dbReference type="RefSeq" id="WP_098463864.1">
    <property type="nucleotide sequence ID" value="NZ_PDJJ01000001.1"/>
</dbReference>
<evidence type="ECO:0000313" key="2">
    <source>
        <dbReference type="EMBL" id="PFG43518.1"/>
    </source>
</evidence>
<dbReference type="EMBL" id="PDJJ01000001">
    <property type="protein sequence ID" value="PFG43518.1"/>
    <property type="molecule type" value="Genomic_DNA"/>
</dbReference>
<protein>
    <submittedName>
        <fullName evidence="2">Uncharacterized protein</fullName>
    </submittedName>
</protein>
<comment type="caution">
    <text evidence="2">The sequence shown here is derived from an EMBL/GenBank/DDBJ whole genome shotgun (WGS) entry which is preliminary data.</text>
</comment>
<feature type="region of interest" description="Disordered" evidence="1">
    <location>
        <begin position="10"/>
        <end position="29"/>
    </location>
</feature>
<keyword evidence="3" id="KW-1185">Reference proteome</keyword>
<sequence length="122" mass="13436">MSLRSALDRLLGRPAPSSTATPAATGGGRSAAVAHLQEFVSSRVGVEAYVEPPNAQTPATVLLVATTGEWTRRRVPDERTGFEVARSLGIPVYNVRFTGYPQRMRDWNTAQRAEQKRRATRR</sequence>
<dbReference type="OrthoDB" id="5192422at2"/>
<dbReference type="AlphaFoldDB" id="A0A2A9EXA6"/>
<accession>A0A2A9EXA6</accession>
<organism evidence="2 3">
    <name type="scientific">Isoptericola jiangsuensis</name>
    <dbReference type="NCBI Taxonomy" id="548579"/>
    <lineage>
        <taxon>Bacteria</taxon>
        <taxon>Bacillati</taxon>
        <taxon>Actinomycetota</taxon>
        <taxon>Actinomycetes</taxon>
        <taxon>Micrococcales</taxon>
        <taxon>Promicromonosporaceae</taxon>
        <taxon>Isoptericola</taxon>
    </lineage>
</organism>
<dbReference type="Proteomes" id="UP000224130">
    <property type="component" value="Unassembled WGS sequence"/>
</dbReference>
<name>A0A2A9EXA6_9MICO</name>
<proteinExistence type="predicted"/>
<feature type="compositionally biased region" description="Low complexity" evidence="1">
    <location>
        <begin position="13"/>
        <end position="24"/>
    </location>
</feature>
<reference evidence="2 3" key="1">
    <citation type="submission" date="2017-10" db="EMBL/GenBank/DDBJ databases">
        <title>Sequencing the genomes of 1000 actinobacteria strains.</title>
        <authorList>
            <person name="Klenk H.-P."/>
        </authorList>
    </citation>
    <scope>NUCLEOTIDE SEQUENCE [LARGE SCALE GENOMIC DNA]</scope>
    <source>
        <strain evidence="2 3">DSM 21863</strain>
    </source>
</reference>
<evidence type="ECO:0000313" key="3">
    <source>
        <dbReference type="Proteomes" id="UP000224130"/>
    </source>
</evidence>
<gene>
    <name evidence="2" type="ORF">ATJ88_2215</name>
</gene>
<evidence type="ECO:0000256" key="1">
    <source>
        <dbReference type="SAM" id="MobiDB-lite"/>
    </source>
</evidence>